<dbReference type="EMBL" id="GIKN01007383">
    <property type="protein sequence ID" value="NIE49656.1"/>
    <property type="molecule type" value="Transcribed_RNA"/>
</dbReference>
<proteinExistence type="predicted"/>
<reference evidence="2" key="1">
    <citation type="submission" date="2020-03" db="EMBL/GenBank/DDBJ databases">
        <title>A transcriptome and proteome of the tick Rhipicephalus microplus shaped by the genetic composition of its hosts and developmental stage.</title>
        <authorList>
            <person name="Garcia G.R."/>
            <person name="Ribeiro J.M.C."/>
            <person name="Maruyama S.R."/>
            <person name="Gardinasse L.G."/>
            <person name="Nelson K."/>
            <person name="Ferreira B.R."/>
            <person name="Andrade T.G."/>
            <person name="Santos I.K.F.M."/>
        </authorList>
    </citation>
    <scope>NUCLEOTIDE SEQUENCE</scope>
    <source>
        <strain evidence="2">NSGR</strain>
        <tissue evidence="2">Salivary glands</tissue>
    </source>
</reference>
<evidence type="ECO:0000256" key="1">
    <source>
        <dbReference type="SAM" id="Phobius"/>
    </source>
</evidence>
<name>A0A6G5AHH3_RHIMP</name>
<keyword evidence="1" id="KW-0812">Transmembrane</keyword>
<accession>A0A6G5AHH3</accession>
<feature type="transmembrane region" description="Helical" evidence="1">
    <location>
        <begin position="32"/>
        <end position="52"/>
    </location>
</feature>
<keyword evidence="1" id="KW-0472">Membrane</keyword>
<organism evidence="2">
    <name type="scientific">Rhipicephalus microplus</name>
    <name type="common">Cattle tick</name>
    <name type="synonym">Boophilus microplus</name>
    <dbReference type="NCBI Taxonomy" id="6941"/>
    <lineage>
        <taxon>Eukaryota</taxon>
        <taxon>Metazoa</taxon>
        <taxon>Ecdysozoa</taxon>
        <taxon>Arthropoda</taxon>
        <taxon>Chelicerata</taxon>
        <taxon>Arachnida</taxon>
        <taxon>Acari</taxon>
        <taxon>Parasitiformes</taxon>
        <taxon>Ixodida</taxon>
        <taxon>Ixodoidea</taxon>
        <taxon>Ixodidae</taxon>
        <taxon>Rhipicephalinae</taxon>
        <taxon>Rhipicephalus</taxon>
        <taxon>Boophilus</taxon>
    </lineage>
</organism>
<evidence type="ECO:0000313" key="2">
    <source>
        <dbReference type="EMBL" id="NIE49656.1"/>
    </source>
</evidence>
<sequence length="142" mass="15750">MEIYKKKINFSISRYIEAQCSTMSQVHEHSNIGCILIVTWLFIIPVTPLVYYSSLCQRICASIQPTAASWTCAMTGLSALVISKHAKSLKQLGSQCNEVLLLCRAQCSLVTTPQVKFSTVLILQDKMCLISVKFFAGKDGHS</sequence>
<dbReference type="AlphaFoldDB" id="A0A6G5AHH3"/>
<protein>
    <submittedName>
        <fullName evidence="2">Uncharacterized protein</fullName>
    </submittedName>
</protein>
<keyword evidence="1" id="KW-1133">Transmembrane helix</keyword>